<reference evidence="1" key="2">
    <citation type="submission" date="2022-10" db="EMBL/GenBank/DDBJ databases">
        <authorList>
            <consortium name="ENA_rothamsted_submissions"/>
            <consortium name="culmorum"/>
            <person name="King R."/>
        </authorList>
    </citation>
    <scope>NUCLEOTIDE SEQUENCE</scope>
</reference>
<proteinExistence type="predicted"/>
<sequence>MEFAVVTMPKSRRTTRILFDGVIDESLPFSSTYTSAVNNEATILENTTMFDSQEPIITSTPYPILDITSKYLKVFKNPMEQSILKNSQGRKSKNTDSKKKVFFISPEIVEISTIDEKMKKSFKEEQKKLKASITGCSLPKETPIRQHKSKIRPRLLNFTESASKLDTKKQQTVEARVKRLVGGKKTSPIQQQQEKAKDAEGFLKGVKLNRRFELLMKHLAAAKSSAK</sequence>
<dbReference type="EMBL" id="OU895880">
    <property type="protein sequence ID" value="CAG9810374.1"/>
    <property type="molecule type" value="Genomic_DNA"/>
</dbReference>
<reference evidence="1" key="1">
    <citation type="submission" date="2022-01" db="EMBL/GenBank/DDBJ databases">
        <authorList>
            <person name="King R."/>
        </authorList>
    </citation>
    <scope>NUCLEOTIDE SEQUENCE</scope>
</reference>
<gene>
    <name evidence="1" type="ORF">CHIRRI_LOCUS13188</name>
</gene>
<evidence type="ECO:0000313" key="2">
    <source>
        <dbReference type="Proteomes" id="UP001153620"/>
    </source>
</evidence>
<dbReference type="AlphaFoldDB" id="A0A9N9S8R8"/>
<accession>A0A9N9S8R8</accession>
<protein>
    <submittedName>
        <fullName evidence="1">Uncharacterized protein</fullName>
    </submittedName>
</protein>
<keyword evidence="2" id="KW-1185">Reference proteome</keyword>
<organism evidence="1 2">
    <name type="scientific">Chironomus riparius</name>
    <dbReference type="NCBI Taxonomy" id="315576"/>
    <lineage>
        <taxon>Eukaryota</taxon>
        <taxon>Metazoa</taxon>
        <taxon>Ecdysozoa</taxon>
        <taxon>Arthropoda</taxon>
        <taxon>Hexapoda</taxon>
        <taxon>Insecta</taxon>
        <taxon>Pterygota</taxon>
        <taxon>Neoptera</taxon>
        <taxon>Endopterygota</taxon>
        <taxon>Diptera</taxon>
        <taxon>Nematocera</taxon>
        <taxon>Chironomoidea</taxon>
        <taxon>Chironomidae</taxon>
        <taxon>Chironominae</taxon>
        <taxon>Chironomus</taxon>
    </lineage>
</organism>
<name>A0A9N9S8R8_9DIPT</name>
<evidence type="ECO:0000313" key="1">
    <source>
        <dbReference type="EMBL" id="CAG9810374.1"/>
    </source>
</evidence>
<dbReference type="Proteomes" id="UP001153620">
    <property type="component" value="Chromosome 4"/>
</dbReference>